<organism evidence="2 3">
    <name type="scientific">Oerskovia paurometabola</name>
    <dbReference type="NCBI Taxonomy" id="162170"/>
    <lineage>
        <taxon>Bacteria</taxon>
        <taxon>Bacillati</taxon>
        <taxon>Actinomycetota</taxon>
        <taxon>Actinomycetes</taxon>
        <taxon>Micrococcales</taxon>
        <taxon>Cellulomonadaceae</taxon>
        <taxon>Oerskovia</taxon>
    </lineage>
</organism>
<keyword evidence="1" id="KW-0812">Transmembrane</keyword>
<keyword evidence="1" id="KW-0472">Membrane</keyword>
<evidence type="ECO:0000256" key="1">
    <source>
        <dbReference type="SAM" id="Phobius"/>
    </source>
</evidence>
<dbReference type="EMBL" id="JBHSTM010000002">
    <property type="protein sequence ID" value="MFC6424002.1"/>
    <property type="molecule type" value="Genomic_DNA"/>
</dbReference>
<sequence length="213" mass="23145">MSTSASIAPVASAPSVERLHWAWWVWLGAPILIACVAGVGIFLLDPYVDSAYLLLVRGHDAETMTAWLWLVICGCMGLLCVVLAVRVSMTCRYGVAVLMWLGTGVALLAVTCVAFVAWLMGVGAAMSTYVPLDDLARPAGRQILVEERHSLHWHMSYAIWQGGPRVYSPADVPEILDVRTRGEQPMVDGDFRVETADDGSSVLVLLGHRITLP</sequence>
<feature type="transmembrane region" description="Helical" evidence="1">
    <location>
        <begin position="64"/>
        <end position="85"/>
    </location>
</feature>
<dbReference type="Proteomes" id="UP001596305">
    <property type="component" value="Unassembled WGS sequence"/>
</dbReference>
<feature type="transmembrane region" description="Helical" evidence="1">
    <location>
        <begin position="97"/>
        <end position="120"/>
    </location>
</feature>
<gene>
    <name evidence="2" type="ORF">ACFP71_04145</name>
</gene>
<keyword evidence="3" id="KW-1185">Reference proteome</keyword>
<evidence type="ECO:0000313" key="2">
    <source>
        <dbReference type="EMBL" id="MFC6424002.1"/>
    </source>
</evidence>
<comment type="caution">
    <text evidence="2">The sequence shown here is derived from an EMBL/GenBank/DDBJ whole genome shotgun (WGS) entry which is preliminary data.</text>
</comment>
<accession>A0ABW1X5U4</accession>
<proteinExistence type="predicted"/>
<evidence type="ECO:0000313" key="3">
    <source>
        <dbReference type="Proteomes" id="UP001596305"/>
    </source>
</evidence>
<reference evidence="3" key="1">
    <citation type="journal article" date="2019" name="Int. J. Syst. Evol. Microbiol.">
        <title>The Global Catalogue of Microorganisms (GCM) 10K type strain sequencing project: providing services to taxonomists for standard genome sequencing and annotation.</title>
        <authorList>
            <consortium name="The Broad Institute Genomics Platform"/>
            <consortium name="The Broad Institute Genome Sequencing Center for Infectious Disease"/>
            <person name="Wu L."/>
            <person name="Ma J."/>
        </authorList>
    </citation>
    <scope>NUCLEOTIDE SEQUENCE [LARGE SCALE GENOMIC DNA]</scope>
    <source>
        <strain evidence="3">CCUG 47105</strain>
    </source>
</reference>
<feature type="transmembrane region" description="Helical" evidence="1">
    <location>
        <begin position="21"/>
        <end position="44"/>
    </location>
</feature>
<protein>
    <submittedName>
        <fullName evidence="2">Uncharacterized protein</fullName>
    </submittedName>
</protein>
<dbReference type="RefSeq" id="WP_239527309.1">
    <property type="nucleotide sequence ID" value="NZ_BAAAIY010000005.1"/>
</dbReference>
<name>A0ABW1X5U4_9CELL</name>
<keyword evidence="1" id="KW-1133">Transmembrane helix</keyword>